<evidence type="ECO:0000256" key="1">
    <source>
        <dbReference type="ARBA" id="ARBA00001013"/>
    </source>
</evidence>
<evidence type="ECO:0000256" key="4">
    <source>
        <dbReference type="ARBA" id="ARBA00022729"/>
    </source>
</evidence>
<keyword evidence="9" id="KW-1185">Reference proteome</keyword>
<dbReference type="EMBL" id="JAPWTJ010002059">
    <property type="protein sequence ID" value="KAJ8968114.1"/>
    <property type="molecule type" value="Genomic_DNA"/>
</dbReference>
<comment type="catalytic activity">
    <reaction evidence="1">
        <text>a beta-D-glucosyl-(1&lt;-&gt;1')-N-acylsphing-4-enine + H2O = an N-acylsphing-4-enine + D-glucose</text>
        <dbReference type="Rhea" id="RHEA:13269"/>
        <dbReference type="ChEBI" id="CHEBI:4167"/>
        <dbReference type="ChEBI" id="CHEBI:15377"/>
        <dbReference type="ChEBI" id="CHEBI:22801"/>
        <dbReference type="ChEBI" id="CHEBI:52639"/>
        <dbReference type="EC" id="3.2.1.45"/>
    </reaction>
    <physiologicalReaction direction="left-to-right" evidence="1">
        <dbReference type="Rhea" id="RHEA:13270"/>
    </physiologicalReaction>
</comment>
<dbReference type="PANTHER" id="PTHR11069:SF23">
    <property type="entry name" value="LYSOSOMAL ACID GLUCOSYLCERAMIDASE"/>
    <property type="match status" value="1"/>
</dbReference>
<keyword evidence="6" id="KW-0746">Sphingolipid metabolism</keyword>
<evidence type="ECO:0000256" key="6">
    <source>
        <dbReference type="RuleBase" id="RU361188"/>
    </source>
</evidence>
<dbReference type="Pfam" id="PF02055">
    <property type="entry name" value="Glyco_hydro_30"/>
    <property type="match status" value="1"/>
</dbReference>
<dbReference type="Proteomes" id="UP001162164">
    <property type="component" value="Unassembled WGS sequence"/>
</dbReference>
<evidence type="ECO:0000313" key="8">
    <source>
        <dbReference type="EMBL" id="KAJ8968114.1"/>
    </source>
</evidence>
<dbReference type="Gene3D" id="3.20.20.80">
    <property type="entry name" value="Glycosidases"/>
    <property type="match status" value="1"/>
</dbReference>
<organism evidence="8 9">
    <name type="scientific">Molorchus minor</name>
    <dbReference type="NCBI Taxonomy" id="1323400"/>
    <lineage>
        <taxon>Eukaryota</taxon>
        <taxon>Metazoa</taxon>
        <taxon>Ecdysozoa</taxon>
        <taxon>Arthropoda</taxon>
        <taxon>Hexapoda</taxon>
        <taxon>Insecta</taxon>
        <taxon>Pterygota</taxon>
        <taxon>Neoptera</taxon>
        <taxon>Endopterygota</taxon>
        <taxon>Coleoptera</taxon>
        <taxon>Polyphaga</taxon>
        <taxon>Cucujiformia</taxon>
        <taxon>Chrysomeloidea</taxon>
        <taxon>Cerambycidae</taxon>
        <taxon>Lamiinae</taxon>
        <taxon>Monochamini</taxon>
        <taxon>Molorchus</taxon>
    </lineage>
</organism>
<dbReference type="SUPFAM" id="SSF51445">
    <property type="entry name" value="(Trans)glycosidases"/>
    <property type="match status" value="1"/>
</dbReference>
<evidence type="ECO:0000313" key="9">
    <source>
        <dbReference type="Proteomes" id="UP001162164"/>
    </source>
</evidence>
<keyword evidence="6" id="KW-0443">Lipid metabolism</keyword>
<dbReference type="PANTHER" id="PTHR11069">
    <property type="entry name" value="GLUCOSYLCERAMIDASE"/>
    <property type="match status" value="1"/>
</dbReference>
<keyword evidence="6" id="KW-0326">Glycosidase</keyword>
<gene>
    <name evidence="8" type="ORF">NQ317_006268</name>
</gene>
<sequence length="424" mass="48190">MEEDIQCKPPEIREKSSEMLKHLILLSILVTAYSYGCNKREYPDGLVCVCNSTYCDTVQELDVSQGKYQIYSTSKNNPGFNSVTGFSHVKEAATTVKVDSATTHQNVIGFGGAFTDSTGINIKSLPEEVQEKLINSYFSKSGIEYNLCRVPMGGTDFSTRGYSYDDVEGDTTLEHFSLQTEDIEYKIPYILKAQQLNSDLKLFSSVWSGPRWMKTNNDWPGIGWLKDEYYQLWADYFLKFFDEYEKNNITFWGLTPKTNQLMVSFQNRFRRLMLWNKWIGENLGPTIRQSSHRDIKIILHDDNRILISLLYKLLENPVTLSYADGVGFHWYTDSFIPASVITTVKSYKEDLFILATEASNGALAMLGLDESVMKGSWTRGANYATSIFDNLENDASGWVDWNMALDETGGPTYINNNIDSPHTG</sequence>
<evidence type="ECO:0000259" key="7">
    <source>
        <dbReference type="Pfam" id="PF02055"/>
    </source>
</evidence>
<dbReference type="InterPro" id="IPR001139">
    <property type="entry name" value="Glyco_hydro_30"/>
</dbReference>
<comment type="caution">
    <text evidence="8">The sequence shown here is derived from an EMBL/GenBank/DDBJ whole genome shotgun (WGS) entry which is preliminary data.</text>
</comment>
<dbReference type="EC" id="3.2.1.45" evidence="3 6"/>
<feature type="domain" description="Glycosyl hydrolase family 30 TIM-barrel" evidence="7">
    <location>
        <begin position="108"/>
        <end position="421"/>
    </location>
</feature>
<accession>A0ABQ9IX58</accession>
<evidence type="ECO:0000256" key="5">
    <source>
        <dbReference type="ARBA" id="ARBA00022801"/>
    </source>
</evidence>
<evidence type="ECO:0000256" key="2">
    <source>
        <dbReference type="ARBA" id="ARBA00005382"/>
    </source>
</evidence>
<name>A0ABQ9IX58_9CUCU</name>
<dbReference type="InterPro" id="IPR033453">
    <property type="entry name" value="Glyco_hydro_30_TIM-barrel"/>
</dbReference>
<dbReference type="PRINTS" id="PR00843">
    <property type="entry name" value="GLHYDRLASE30"/>
</dbReference>
<protein>
    <recommendedName>
        <fullName evidence="3 6">Glucosylceramidase</fullName>
        <ecNumber evidence="3 6">3.2.1.45</ecNumber>
    </recommendedName>
</protein>
<proteinExistence type="inferred from homology"/>
<dbReference type="InterPro" id="IPR017853">
    <property type="entry name" value="GH"/>
</dbReference>
<evidence type="ECO:0000256" key="3">
    <source>
        <dbReference type="ARBA" id="ARBA00012658"/>
    </source>
</evidence>
<keyword evidence="4" id="KW-0732">Signal</keyword>
<reference evidence="8" key="1">
    <citation type="journal article" date="2023" name="Insect Mol. Biol.">
        <title>Genome sequencing provides insights into the evolution of gene families encoding plant cell wall-degrading enzymes in longhorned beetles.</title>
        <authorList>
            <person name="Shin N.R."/>
            <person name="Okamura Y."/>
            <person name="Kirsch R."/>
            <person name="Pauchet Y."/>
        </authorList>
    </citation>
    <scope>NUCLEOTIDE SEQUENCE</scope>
    <source>
        <strain evidence="8">MMC_N1</strain>
    </source>
</reference>
<keyword evidence="5 6" id="KW-0378">Hydrolase</keyword>
<comment type="similarity">
    <text evidence="2 6">Belongs to the glycosyl hydrolase 30 family.</text>
</comment>